<evidence type="ECO:0000256" key="2">
    <source>
        <dbReference type="ARBA" id="ARBA00007424"/>
    </source>
</evidence>
<dbReference type="AlphaFoldDB" id="A0AAD9LBC0"/>
<feature type="region of interest" description="Disordered" evidence="11">
    <location>
        <begin position="682"/>
        <end position="718"/>
    </location>
</feature>
<keyword evidence="8" id="KW-0653">Protein transport</keyword>
<dbReference type="GO" id="GO:0071985">
    <property type="term" value="P:multivesicular body sorting pathway"/>
    <property type="evidence" value="ECO:0007669"/>
    <property type="project" value="InterPro"/>
</dbReference>
<evidence type="ECO:0000256" key="4">
    <source>
        <dbReference type="ARBA" id="ARBA00012664"/>
    </source>
</evidence>
<dbReference type="Gene3D" id="1.10.10.10">
    <property type="entry name" value="Winged helix-like DNA-binding domain superfamily/Winged helix DNA-binding domain"/>
    <property type="match status" value="1"/>
</dbReference>
<dbReference type="EC" id="2.5.1.78" evidence="4"/>
<comment type="similarity">
    <text evidence="3">Belongs to the VPS25 family.</text>
</comment>
<dbReference type="Pfam" id="PF00885">
    <property type="entry name" value="DMRL_synthase"/>
    <property type="match status" value="1"/>
</dbReference>
<dbReference type="InterPro" id="IPR014041">
    <property type="entry name" value="ESCRT-II_cplx_Vps25-sub_N"/>
</dbReference>
<organism evidence="12 13">
    <name type="scientific">Phytophthora citrophthora</name>
    <dbReference type="NCBI Taxonomy" id="4793"/>
    <lineage>
        <taxon>Eukaryota</taxon>
        <taxon>Sar</taxon>
        <taxon>Stramenopiles</taxon>
        <taxon>Oomycota</taxon>
        <taxon>Peronosporomycetes</taxon>
        <taxon>Peronosporales</taxon>
        <taxon>Peronosporaceae</taxon>
        <taxon>Phytophthora</taxon>
    </lineage>
</organism>
<dbReference type="HAMAP" id="MF_00178">
    <property type="entry name" value="Lumazine_synth"/>
    <property type="match status" value="1"/>
</dbReference>
<dbReference type="SUPFAM" id="SSF46785">
    <property type="entry name" value="Winged helix' DNA-binding domain"/>
    <property type="match status" value="2"/>
</dbReference>
<dbReference type="GO" id="GO:0009231">
    <property type="term" value="P:riboflavin biosynthetic process"/>
    <property type="evidence" value="ECO:0007669"/>
    <property type="project" value="UniProtKB-KW"/>
</dbReference>
<dbReference type="InterPro" id="IPR036467">
    <property type="entry name" value="LS/RS_sf"/>
</dbReference>
<dbReference type="SUPFAM" id="SSF52121">
    <property type="entry name" value="Lumazine synthase"/>
    <property type="match status" value="1"/>
</dbReference>
<sequence length="1083" mass="119552">MRPPVWSVRRFALPTVSPGVQFHSRQTHSTAHPMDRVSRIFKRFEPMNSSRVLTSDVIGHVLPRACVGSGGVFSEPRAIAIPPPRTSPPSISKASISKLDIPGTARSAPVVPQQTSLDCLMEASLTRRMNDVAVCTSRSASTVSHEGKPCTPLQPVVTDPILHVQQKDRTIPSVKTIRSVAPVHTKVKRKRIRLKTPRRREQCRTNQARYRKKQMESAKTLEIAVEQLRHEVLTLELQHNRFIFNAKTSAWFLVVEYTHLFRNGVRRADQISSGPEAWLQQSEAEQQRFFLRSTMAEDIILGKQRGIDKLVEWWERYTSNFDDLQFQLENLVKVSENFVVANASLNVTISEATLHNVFPGLIAGGGAVQEDKMAILRSKLLGQRLFLPCRFCFEWDENTKRIVRLDSIVDIVSSLLHALGSIDDVVFVLERTALAQNDFIGQSKYYHTRLHLVFVCDNCHSANKMDKFSYPEYYDFPPFFTLQPVRATREKQLVLWQQLILEYHRAHDLPLFQPLASTLFENVKISRNMAADGRMAVVEHLIRCGHGQWEDDTKTRCRIMWKKPAEWAVEIYDFVGGIVNCIEKIAESVTIGCAKEHGMVGNVFTVYELYAGEETLGTNIHGMEPWLLREALSVLEGEGKAAVITGETCEEDGVKFLATELLKLTSRSLAGKDRPVLNLQPRTTMAPGVEKMTSKMKNPLGGSHDQGGSHSHEEGKSEATHNPVLIEQPGSAQSSKLDGSGLRVAIVASRWYGKVVHSLVNACSEELLAKGVAEDDLHLVEVAGSFEIPYAAARLVHCRDSSHRPDAVICIGCLVNDATHMCETMGHAIANGIMKLNLTSDTPVVYGVLCCDSEAQAQACAENRSCHGTDKDHKCNHGVAWAQSALEMAHVKRCMSAKKGDHCSCTRCVSRGKRNSEKYDSSKYLYCMSCGSQEEDCTCKNCGCQVCCDHRGECASCKSSTENCSCKDCKCRSCCTKRKSCRGCGCPPAKCSCKDCNCAVCSSKGEKAGMKTATPGNMHATKQAGSMGEHSGKHEASGGGGKHEASIGSVVNTRLPAVVLPRGSRECAKCGSPGGECKCGLLH</sequence>
<dbReference type="InterPro" id="IPR008570">
    <property type="entry name" value="ESCRT-II_cplx_Vps25-sub"/>
</dbReference>
<dbReference type="EMBL" id="JASMQC010000040">
    <property type="protein sequence ID" value="KAK1930308.1"/>
    <property type="molecule type" value="Genomic_DNA"/>
</dbReference>
<keyword evidence="13" id="KW-1185">Reference proteome</keyword>
<evidence type="ECO:0000256" key="8">
    <source>
        <dbReference type="ARBA" id="ARBA00022927"/>
    </source>
</evidence>
<proteinExistence type="inferred from homology"/>
<dbReference type="InterPro" id="IPR002180">
    <property type="entry name" value="LS/RS"/>
</dbReference>
<dbReference type="Gene3D" id="1.10.10.570">
    <property type="entry name" value="Winged helix' DNA-binding domain. Chain C. Domain 1"/>
    <property type="match status" value="1"/>
</dbReference>
<comment type="pathway">
    <text evidence="1">Cofactor biosynthesis; riboflavin biosynthesis; riboflavin from 2-hydroxy-3-oxobutyl phosphate and 5-amino-6-(D-ribitylamino)uracil: step 1/2.</text>
</comment>
<comment type="caution">
    <text evidence="12">The sequence shown here is derived from an EMBL/GenBank/DDBJ whole genome shotgun (WGS) entry which is preliminary data.</text>
</comment>
<evidence type="ECO:0000256" key="6">
    <source>
        <dbReference type="ARBA" id="ARBA00022619"/>
    </source>
</evidence>
<keyword evidence="7" id="KW-0808">Transferase</keyword>
<accession>A0AAD9LBC0</accession>
<evidence type="ECO:0000313" key="13">
    <source>
        <dbReference type="Proteomes" id="UP001259832"/>
    </source>
</evidence>
<dbReference type="InterPro" id="IPR034964">
    <property type="entry name" value="LS"/>
</dbReference>
<dbReference type="CDD" id="cd14688">
    <property type="entry name" value="bZIP_YAP"/>
    <property type="match status" value="1"/>
</dbReference>
<dbReference type="Proteomes" id="UP001259832">
    <property type="component" value="Unassembled WGS sequence"/>
</dbReference>
<protein>
    <recommendedName>
        <fullName evidence="4">6,7-dimethyl-8-ribityllumazine synthase</fullName>
        <ecNumber evidence="4">2.5.1.78</ecNumber>
    </recommendedName>
</protein>
<reference evidence="12" key="1">
    <citation type="submission" date="2023-08" db="EMBL/GenBank/DDBJ databases">
        <title>Reference Genome Resource for the Citrus Pathogen Phytophthora citrophthora.</title>
        <authorList>
            <person name="Moller H."/>
            <person name="Coetzee B."/>
            <person name="Rose L.J."/>
            <person name="Van Niekerk J.M."/>
        </authorList>
    </citation>
    <scope>NUCLEOTIDE SEQUENCE</scope>
    <source>
        <strain evidence="12">STE-U-9442</strain>
    </source>
</reference>
<name>A0AAD9LBC0_9STRA</name>
<dbReference type="GO" id="GO:0000814">
    <property type="term" value="C:ESCRT II complex"/>
    <property type="evidence" value="ECO:0007669"/>
    <property type="project" value="InterPro"/>
</dbReference>
<evidence type="ECO:0000256" key="3">
    <source>
        <dbReference type="ARBA" id="ARBA00009674"/>
    </source>
</evidence>
<feature type="coiled-coil region" evidence="10">
    <location>
        <begin position="211"/>
        <end position="238"/>
    </location>
</feature>
<dbReference type="GO" id="GO:0000906">
    <property type="term" value="F:6,7-dimethyl-8-ribityllumazine synthase activity"/>
    <property type="evidence" value="ECO:0007669"/>
    <property type="project" value="UniProtKB-EC"/>
</dbReference>
<dbReference type="Pfam" id="PF05871">
    <property type="entry name" value="ESCRT-II"/>
    <property type="match status" value="1"/>
</dbReference>
<dbReference type="NCBIfam" id="TIGR00114">
    <property type="entry name" value="lumazine-synth"/>
    <property type="match status" value="1"/>
</dbReference>
<dbReference type="GO" id="GO:0015031">
    <property type="term" value="P:protein transport"/>
    <property type="evidence" value="ECO:0007669"/>
    <property type="project" value="UniProtKB-KW"/>
</dbReference>
<comment type="catalytic activity">
    <reaction evidence="9">
        <text>(2S)-2-hydroxy-3-oxobutyl phosphate + 5-amino-6-(D-ribitylamino)uracil = 6,7-dimethyl-8-(1-D-ribityl)lumazine + phosphate + 2 H2O + H(+)</text>
        <dbReference type="Rhea" id="RHEA:26152"/>
        <dbReference type="ChEBI" id="CHEBI:15377"/>
        <dbReference type="ChEBI" id="CHEBI:15378"/>
        <dbReference type="ChEBI" id="CHEBI:15934"/>
        <dbReference type="ChEBI" id="CHEBI:43474"/>
        <dbReference type="ChEBI" id="CHEBI:58201"/>
        <dbReference type="ChEBI" id="CHEBI:58830"/>
        <dbReference type="EC" id="2.5.1.78"/>
    </reaction>
</comment>
<keyword evidence="5" id="KW-0813">Transport</keyword>
<evidence type="ECO:0000256" key="7">
    <source>
        <dbReference type="ARBA" id="ARBA00022679"/>
    </source>
</evidence>
<gene>
    <name evidence="12" type="ORF">P3T76_014268</name>
</gene>
<keyword evidence="6" id="KW-0686">Riboflavin biosynthesis</keyword>
<evidence type="ECO:0000256" key="5">
    <source>
        <dbReference type="ARBA" id="ARBA00022448"/>
    </source>
</evidence>
<evidence type="ECO:0000256" key="10">
    <source>
        <dbReference type="SAM" id="Coils"/>
    </source>
</evidence>
<evidence type="ECO:0000313" key="12">
    <source>
        <dbReference type="EMBL" id="KAK1930308.1"/>
    </source>
</evidence>
<dbReference type="InterPro" id="IPR036388">
    <property type="entry name" value="WH-like_DNA-bd_sf"/>
</dbReference>
<evidence type="ECO:0000256" key="1">
    <source>
        <dbReference type="ARBA" id="ARBA00004917"/>
    </source>
</evidence>
<comment type="similarity">
    <text evidence="2">Belongs to the DMRL synthase family.</text>
</comment>
<dbReference type="InterPro" id="IPR036390">
    <property type="entry name" value="WH_DNA-bd_sf"/>
</dbReference>
<evidence type="ECO:0000256" key="9">
    <source>
        <dbReference type="ARBA" id="ARBA00048785"/>
    </source>
</evidence>
<evidence type="ECO:0000256" key="11">
    <source>
        <dbReference type="SAM" id="MobiDB-lite"/>
    </source>
</evidence>
<dbReference type="Gene3D" id="3.40.50.960">
    <property type="entry name" value="Lumazine/riboflavin synthase"/>
    <property type="match status" value="1"/>
</dbReference>
<keyword evidence="10" id="KW-0175">Coiled coil</keyword>
<feature type="compositionally biased region" description="Basic and acidic residues" evidence="11">
    <location>
        <begin position="1030"/>
        <end position="1045"/>
    </location>
</feature>
<dbReference type="PANTHER" id="PTHR21058">
    <property type="entry name" value="6,7-DIMETHYL-8-RIBITYLLUMAZINE SYNTHASE DMRL SYNTHASE LUMAZINE SYNTHASE"/>
    <property type="match status" value="1"/>
</dbReference>
<dbReference type="CDD" id="cd09209">
    <property type="entry name" value="Lumazine_synthase-I"/>
    <property type="match status" value="1"/>
</dbReference>
<feature type="region of interest" description="Disordered" evidence="11">
    <location>
        <begin position="1020"/>
        <end position="1047"/>
    </location>
</feature>
<dbReference type="PANTHER" id="PTHR21058:SF0">
    <property type="entry name" value="6,7-DIMETHYL-8-RIBITYLLUMAZINE SYNTHASE"/>
    <property type="match status" value="1"/>
</dbReference>
<dbReference type="GO" id="GO:0009349">
    <property type="term" value="C:riboflavin synthase complex"/>
    <property type="evidence" value="ECO:0007669"/>
    <property type="project" value="InterPro"/>
</dbReference>